<dbReference type="Proteomes" id="UP001500067">
    <property type="component" value="Unassembled WGS sequence"/>
</dbReference>
<keyword evidence="3" id="KW-1185">Reference proteome</keyword>
<accession>A0ABP8NH84</accession>
<dbReference type="EMBL" id="BAABFA010000011">
    <property type="protein sequence ID" value="GAA4465758.1"/>
    <property type="molecule type" value="Genomic_DNA"/>
</dbReference>
<keyword evidence="1" id="KW-0472">Membrane</keyword>
<evidence type="ECO:0000313" key="2">
    <source>
        <dbReference type="EMBL" id="GAA4465758.1"/>
    </source>
</evidence>
<evidence type="ECO:0000256" key="1">
    <source>
        <dbReference type="SAM" id="Phobius"/>
    </source>
</evidence>
<protein>
    <submittedName>
        <fullName evidence="2">Uncharacterized protein</fullName>
    </submittedName>
</protein>
<keyword evidence="1" id="KW-1133">Transmembrane helix</keyword>
<feature type="transmembrane region" description="Helical" evidence="1">
    <location>
        <begin position="12"/>
        <end position="35"/>
    </location>
</feature>
<comment type="caution">
    <text evidence="2">The sequence shown here is derived from an EMBL/GenBank/DDBJ whole genome shotgun (WGS) entry which is preliminary data.</text>
</comment>
<evidence type="ECO:0000313" key="3">
    <source>
        <dbReference type="Proteomes" id="UP001500067"/>
    </source>
</evidence>
<proteinExistence type="predicted"/>
<gene>
    <name evidence="2" type="ORF">GCM10023093_18440</name>
</gene>
<feature type="transmembrane region" description="Helical" evidence="1">
    <location>
        <begin position="55"/>
        <end position="70"/>
    </location>
</feature>
<feature type="transmembrane region" description="Helical" evidence="1">
    <location>
        <begin position="77"/>
        <end position="96"/>
    </location>
</feature>
<keyword evidence="1" id="KW-0812">Transmembrane</keyword>
<name>A0ABP8NH84_9BACT</name>
<dbReference type="RefSeq" id="WP_345082011.1">
    <property type="nucleotide sequence ID" value="NZ_BAABFA010000011.1"/>
</dbReference>
<organism evidence="2 3">
    <name type="scientific">Nemorincola caseinilytica</name>
    <dbReference type="NCBI Taxonomy" id="2054315"/>
    <lineage>
        <taxon>Bacteria</taxon>
        <taxon>Pseudomonadati</taxon>
        <taxon>Bacteroidota</taxon>
        <taxon>Chitinophagia</taxon>
        <taxon>Chitinophagales</taxon>
        <taxon>Chitinophagaceae</taxon>
        <taxon>Nemorincola</taxon>
    </lineage>
</organism>
<sequence>MLYLSPPAQMDLYRIIPVLLHAIVLLRIGVDLYMLHSGVMTKADMAGINPLYDKFFYLVIFSTLASLFIGEKRLRLFSVITGVVAFAAIWFSAPVFTPEYHTDPMYGPVKQGDMEEEQEEEVE</sequence>
<reference evidence="3" key="1">
    <citation type="journal article" date="2019" name="Int. J. Syst. Evol. Microbiol.">
        <title>The Global Catalogue of Microorganisms (GCM) 10K type strain sequencing project: providing services to taxonomists for standard genome sequencing and annotation.</title>
        <authorList>
            <consortium name="The Broad Institute Genomics Platform"/>
            <consortium name="The Broad Institute Genome Sequencing Center for Infectious Disease"/>
            <person name="Wu L."/>
            <person name="Ma J."/>
        </authorList>
    </citation>
    <scope>NUCLEOTIDE SEQUENCE [LARGE SCALE GENOMIC DNA]</scope>
    <source>
        <strain evidence="3">JCM 32105</strain>
    </source>
</reference>